<comment type="caution">
    <text evidence="1">The sequence shown here is derived from an EMBL/GenBank/DDBJ whole genome shotgun (WGS) entry which is preliminary data.</text>
</comment>
<name>A0ABW1Q1Y6_9ENTR</name>
<protein>
    <submittedName>
        <fullName evidence="1">Uncharacterized protein</fullName>
    </submittedName>
</protein>
<reference evidence="2" key="1">
    <citation type="journal article" date="2019" name="Int. J. Syst. Evol. Microbiol.">
        <title>The Global Catalogue of Microorganisms (GCM) 10K type strain sequencing project: providing services to taxonomists for standard genome sequencing and annotation.</title>
        <authorList>
            <consortium name="The Broad Institute Genomics Platform"/>
            <consortium name="The Broad Institute Genome Sequencing Center for Infectious Disease"/>
            <person name="Wu L."/>
            <person name="Ma J."/>
        </authorList>
    </citation>
    <scope>NUCLEOTIDE SEQUENCE [LARGE SCALE GENOMIC DNA]</scope>
    <source>
        <strain evidence="2">JCM30009</strain>
    </source>
</reference>
<dbReference type="EMBL" id="JBHSRG010000009">
    <property type="protein sequence ID" value="MFC6122202.1"/>
    <property type="molecule type" value="Genomic_DNA"/>
</dbReference>
<accession>A0ABW1Q1Y6</accession>
<proteinExistence type="predicted"/>
<evidence type="ECO:0000313" key="1">
    <source>
        <dbReference type="EMBL" id="MFC6122202.1"/>
    </source>
</evidence>
<sequence length="305" mass="34017">MNRTDYMFALSEREQLDHLLKGIPEGPSITRKSLEARLKNVEKVISEAQLRKHEPTHAILTFKGPTVIGTHGISASFGPKAVAFFNDAISYVASAFNGPLPSSGKVPDSQNNHLMITSAARGSFGFVLEEFRPDAPLDFDEQSSVSKALEKTQKILQSSLDNNDEELSEAIIDLDVRALEKLRNFINFLFENKTVFTLKNDGINVSFRDPNQLERTYLKLSSDNIKQDTVTESIIFLGTLPNKRQCEFVILGDTDIKTAKIDKSFEDPSLINKHLGTPATATFIKKTVGDGRPRYILINSPTWDI</sequence>
<keyword evidence="2" id="KW-1185">Reference proteome</keyword>
<dbReference type="RefSeq" id="WP_378109053.1">
    <property type="nucleotide sequence ID" value="NZ_JBHSRG010000009.1"/>
</dbReference>
<dbReference type="Proteomes" id="UP001596169">
    <property type="component" value="Unassembled WGS sequence"/>
</dbReference>
<evidence type="ECO:0000313" key="2">
    <source>
        <dbReference type="Proteomes" id="UP001596169"/>
    </source>
</evidence>
<organism evidence="1 2">
    <name type="scientific">Citrobacter bitternis</name>
    <dbReference type="NCBI Taxonomy" id="1585982"/>
    <lineage>
        <taxon>Bacteria</taxon>
        <taxon>Pseudomonadati</taxon>
        <taxon>Pseudomonadota</taxon>
        <taxon>Gammaproteobacteria</taxon>
        <taxon>Enterobacterales</taxon>
        <taxon>Enterobacteriaceae</taxon>
        <taxon>Citrobacter</taxon>
    </lineage>
</organism>
<gene>
    <name evidence="1" type="ORF">ACFPZP_14185</name>
</gene>